<dbReference type="SUPFAM" id="SSF63380">
    <property type="entry name" value="Riboflavin synthase domain-like"/>
    <property type="match status" value="1"/>
</dbReference>
<name>A0ABV6UPQ6_9ACTN</name>
<protein>
    <submittedName>
        <fullName evidence="16">Ferric reductase-like transmembrane domain-containing protein</fullName>
    </submittedName>
</protein>
<feature type="transmembrane region" description="Helical" evidence="14">
    <location>
        <begin position="61"/>
        <end position="85"/>
    </location>
</feature>
<comment type="subcellular location">
    <subcellularLocation>
        <location evidence="2">Membrane</location>
        <topology evidence="2">Multi-pass membrane protein</topology>
    </subcellularLocation>
</comment>
<dbReference type="Proteomes" id="UP001592528">
    <property type="component" value="Unassembled WGS sequence"/>
</dbReference>
<keyword evidence="10" id="KW-0408">Iron</keyword>
<dbReference type="InterPro" id="IPR039261">
    <property type="entry name" value="FNR_nucleotide-bd"/>
</dbReference>
<keyword evidence="3" id="KW-0285">Flavoprotein</keyword>
<dbReference type="Gene3D" id="3.40.50.80">
    <property type="entry name" value="Nucleotide-binding domain of ferredoxin-NADP reductase (FNR) module"/>
    <property type="match status" value="1"/>
</dbReference>
<evidence type="ECO:0000256" key="3">
    <source>
        <dbReference type="ARBA" id="ARBA00022630"/>
    </source>
</evidence>
<feature type="transmembrane region" description="Helical" evidence="14">
    <location>
        <begin position="106"/>
        <end position="127"/>
    </location>
</feature>
<keyword evidence="11" id="KW-0411">Iron-sulfur</keyword>
<feature type="transmembrane region" description="Helical" evidence="14">
    <location>
        <begin position="26"/>
        <end position="49"/>
    </location>
</feature>
<dbReference type="InterPro" id="IPR013130">
    <property type="entry name" value="Fe3_Rdtase_TM_dom"/>
</dbReference>
<evidence type="ECO:0000256" key="6">
    <source>
        <dbReference type="ARBA" id="ARBA00022723"/>
    </source>
</evidence>
<dbReference type="InterPro" id="IPR050415">
    <property type="entry name" value="MRET"/>
</dbReference>
<dbReference type="Gene3D" id="2.40.30.10">
    <property type="entry name" value="Translation factors"/>
    <property type="match status" value="1"/>
</dbReference>
<sequence length="465" mass="50996">MTSTVGAHRSADARRGSPASPRGDRAALLAPALLAAIGLGALVVVFLWWSNTASVVSPAAWITNAGRLCGLLAGYAAPVLVVLMARIPLLDRTLGSDRLARWHAMGGRYMVGLVVAHVLLIIWGYALTDHNGLVHQTAQLVFHYPDMLKATIGTLLLLGVGAVSARAARRRLSYETWYYLHLATYVAIFLTFFHQLANGAEFVLSTKAKVIWYGLYLGAAALILWFRFAVPTLLAFRHRLRVAEVRPEAPGVHSVFITGRRLDELARATRSGQFFRWRFAQRGLLLAGNPYSLSAPPNPDYLRITVKDLGGHSAALARLRPGTRVFAEGPYGAFTAERRPGRRGKVLLLAAGVGITPLRALFESLPARRGELTLVYRASREDDLVFRAELESIARARGARLHYLVGSRAEIGEPLQARTLLGMLPDLREHDVFLCGPEGMTRTAHEALETAGVPRGRIHHESFEF</sequence>
<evidence type="ECO:0000313" key="16">
    <source>
        <dbReference type="EMBL" id="MFC1403457.1"/>
    </source>
</evidence>
<feature type="region of interest" description="Disordered" evidence="13">
    <location>
        <begin position="1"/>
        <end position="22"/>
    </location>
</feature>
<evidence type="ECO:0000259" key="15">
    <source>
        <dbReference type="PROSITE" id="PS51384"/>
    </source>
</evidence>
<dbReference type="SUPFAM" id="SSF52343">
    <property type="entry name" value="Ferredoxin reductase-like, C-terminal NADP-linked domain"/>
    <property type="match status" value="1"/>
</dbReference>
<accession>A0ABV6UPQ6</accession>
<evidence type="ECO:0000256" key="8">
    <source>
        <dbReference type="ARBA" id="ARBA00022989"/>
    </source>
</evidence>
<evidence type="ECO:0000256" key="2">
    <source>
        <dbReference type="ARBA" id="ARBA00004141"/>
    </source>
</evidence>
<dbReference type="CDD" id="cd06198">
    <property type="entry name" value="FNR_like_3"/>
    <property type="match status" value="1"/>
</dbReference>
<evidence type="ECO:0000256" key="4">
    <source>
        <dbReference type="ARBA" id="ARBA00022692"/>
    </source>
</evidence>
<dbReference type="InterPro" id="IPR017938">
    <property type="entry name" value="Riboflavin_synthase-like_b-brl"/>
</dbReference>
<reference evidence="16 17" key="1">
    <citation type="submission" date="2024-09" db="EMBL/GenBank/DDBJ databases">
        <authorList>
            <person name="Lee S.D."/>
        </authorList>
    </citation>
    <scope>NUCLEOTIDE SEQUENCE [LARGE SCALE GENOMIC DNA]</scope>
    <source>
        <strain evidence="16 17">N1-5</strain>
    </source>
</reference>
<dbReference type="EMBL" id="JBHEZZ010000010">
    <property type="protein sequence ID" value="MFC1403457.1"/>
    <property type="molecule type" value="Genomic_DNA"/>
</dbReference>
<evidence type="ECO:0000256" key="13">
    <source>
        <dbReference type="SAM" id="MobiDB-lite"/>
    </source>
</evidence>
<dbReference type="PROSITE" id="PS51384">
    <property type="entry name" value="FAD_FR"/>
    <property type="match status" value="1"/>
</dbReference>
<evidence type="ECO:0000256" key="11">
    <source>
        <dbReference type="ARBA" id="ARBA00023014"/>
    </source>
</evidence>
<evidence type="ECO:0000256" key="14">
    <source>
        <dbReference type="SAM" id="Phobius"/>
    </source>
</evidence>
<evidence type="ECO:0000256" key="12">
    <source>
        <dbReference type="ARBA" id="ARBA00023136"/>
    </source>
</evidence>
<feature type="transmembrane region" description="Helical" evidence="14">
    <location>
        <begin position="177"/>
        <end position="198"/>
    </location>
</feature>
<dbReference type="RefSeq" id="WP_030255117.1">
    <property type="nucleotide sequence ID" value="NZ_JBHEZZ010000010.1"/>
</dbReference>
<keyword evidence="9" id="KW-0560">Oxidoreductase</keyword>
<evidence type="ECO:0000256" key="1">
    <source>
        <dbReference type="ARBA" id="ARBA00001974"/>
    </source>
</evidence>
<evidence type="ECO:0000256" key="5">
    <source>
        <dbReference type="ARBA" id="ARBA00022714"/>
    </source>
</evidence>
<dbReference type="Pfam" id="PF01794">
    <property type="entry name" value="Ferric_reduct"/>
    <property type="match status" value="1"/>
</dbReference>
<keyword evidence="4 14" id="KW-0812">Transmembrane</keyword>
<evidence type="ECO:0000256" key="10">
    <source>
        <dbReference type="ARBA" id="ARBA00023004"/>
    </source>
</evidence>
<dbReference type="PANTHER" id="PTHR47354:SF8">
    <property type="entry name" value="1,2-PHENYLACETYL-COA EPOXIDASE, SUBUNIT E"/>
    <property type="match status" value="1"/>
</dbReference>
<keyword evidence="17" id="KW-1185">Reference proteome</keyword>
<proteinExistence type="predicted"/>
<feature type="domain" description="FAD-binding FR-type" evidence="15">
    <location>
        <begin position="235"/>
        <end position="337"/>
    </location>
</feature>
<keyword evidence="8 14" id="KW-1133">Transmembrane helix</keyword>
<evidence type="ECO:0000256" key="7">
    <source>
        <dbReference type="ARBA" id="ARBA00022827"/>
    </source>
</evidence>
<feature type="transmembrane region" description="Helical" evidence="14">
    <location>
        <begin position="147"/>
        <end position="165"/>
    </location>
</feature>
<keyword evidence="6" id="KW-0479">Metal-binding</keyword>
<comment type="cofactor">
    <cofactor evidence="1">
        <name>FAD</name>
        <dbReference type="ChEBI" id="CHEBI:57692"/>
    </cofactor>
</comment>
<dbReference type="Pfam" id="PF00175">
    <property type="entry name" value="NAD_binding_1"/>
    <property type="match status" value="1"/>
</dbReference>
<keyword evidence="12 14" id="KW-0472">Membrane</keyword>
<evidence type="ECO:0000313" key="17">
    <source>
        <dbReference type="Proteomes" id="UP001592528"/>
    </source>
</evidence>
<keyword evidence="5" id="KW-0001">2Fe-2S</keyword>
<dbReference type="PANTHER" id="PTHR47354">
    <property type="entry name" value="NADH OXIDOREDUCTASE HCR"/>
    <property type="match status" value="1"/>
</dbReference>
<dbReference type="InterPro" id="IPR001433">
    <property type="entry name" value="OxRdtase_FAD/NAD-bd"/>
</dbReference>
<organism evidence="16 17">
    <name type="scientific">Streptacidiphilus cavernicola</name>
    <dbReference type="NCBI Taxonomy" id="3342716"/>
    <lineage>
        <taxon>Bacteria</taxon>
        <taxon>Bacillati</taxon>
        <taxon>Actinomycetota</taxon>
        <taxon>Actinomycetes</taxon>
        <taxon>Kitasatosporales</taxon>
        <taxon>Streptomycetaceae</taxon>
        <taxon>Streptacidiphilus</taxon>
    </lineage>
</organism>
<gene>
    <name evidence="16" type="ORF">ACEZDJ_19390</name>
</gene>
<feature type="transmembrane region" description="Helical" evidence="14">
    <location>
        <begin position="210"/>
        <end position="236"/>
    </location>
</feature>
<keyword evidence="7" id="KW-0274">FAD</keyword>
<dbReference type="InterPro" id="IPR017927">
    <property type="entry name" value="FAD-bd_FR_type"/>
</dbReference>
<comment type="caution">
    <text evidence="16">The sequence shown here is derived from an EMBL/GenBank/DDBJ whole genome shotgun (WGS) entry which is preliminary data.</text>
</comment>
<evidence type="ECO:0000256" key="9">
    <source>
        <dbReference type="ARBA" id="ARBA00023002"/>
    </source>
</evidence>